<keyword evidence="10" id="KW-1185">Reference proteome</keyword>
<dbReference type="AlphaFoldDB" id="A0A1K2HZM1"/>
<dbReference type="EMBL" id="FPKU01000002">
    <property type="protein sequence ID" value="SFZ85582.1"/>
    <property type="molecule type" value="Genomic_DNA"/>
</dbReference>
<feature type="transmembrane region" description="Helical" evidence="7">
    <location>
        <begin position="135"/>
        <end position="158"/>
    </location>
</feature>
<dbReference type="PANTHER" id="PTHR43163">
    <property type="entry name" value="DIPEPTIDE TRANSPORT SYSTEM PERMEASE PROTEIN DPPB-RELATED"/>
    <property type="match status" value="1"/>
</dbReference>
<evidence type="ECO:0000256" key="6">
    <source>
        <dbReference type="ARBA" id="ARBA00023136"/>
    </source>
</evidence>
<keyword evidence="6 7" id="KW-0472">Membrane</keyword>
<dbReference type="Proteomes" id="UP000183447">
    <property type="component" value="Unassembled WGS sequence"/>
</dbReference>
<evidence type="ECO:0000256" key="4">
    <source>
        <dbReference type="ARBA" id="ARBA00022692"/>
    </source>
</evidence>
<dbReference type="Gene3D" id="1.10.3720.10">
    <property type="entry name" value="MetI-like"/>
    <property type="match status" value="1"/>
</dbReference>
<dbReference type="SUPFAM" id="SSF161098">
    <property type="entry name" value="MetI-like"/>
    <property type="match status" value="1"/>
</dbReference>
<sequence length="307" mass="33485">MTAYILRRLLRSVPVVVLVSILVFSMVEMLPGDPVLHMFAGQYMTAENMATARETLGLDQPAPVRYLQWVTRVFQGDFGTSIVSKRPVADMVLSVLPRTLELAMAAMFVTIVVGIALGVIAAIRQNSWIDTLVMVVASIGVAMPLFWSGLLALLYFSVQLRWFPVSQGASFHSLVLPAVVLGLQSACMVARLTRSSVLQVLREDYITTARAKGVLENRVVAIHALRNAFIPVFTLIGVQTSWLLGGTVITETVFARPGLGTMAVDAIRQMDFPVLQAIVLIAALIYTSVNLVVDIVNALVDPRIAYD</sequence>
<dbReference type="PROSITE" id="PS50928">
    <property type="entry name" value="ABC_TM1"/>
    <property type="match status" value="1"/>
</dbReference>
<keyword evidence="5 7" id="KW-1133">Transmembrane helix</keyword>
<dbReference type="Pfam" id="PF19300">
    <property type="entry name" value="BPD_transp_1_N"/>
    <property type="match status" value="1"/>
</dbReference>
<evidence type="ECO:0000256" key="5">
    <source>
        <dbReference type="ARBA" id="ARBA00022989"/>
    </source>
</evidence>
<feature type="transmembrane region" description="Helical" evidence="7">
    <location>
        <begin position="170"/>
        <end position="192"/>
    </location>
</feature>
<evidence type="ECO:0000256" key="7">
    <source>
        <dbReference type="RuleBase" id="RU363032"/>
    </source>
</evidence>
<evidence type="ECO:0000313" key="10">
    <source>
        <dbReference type="Proteomes" id="UP000183447"/>
    </source>
</evidence>
<dbReference type="PANTHER" id="PTHR43163:SF6">
    <property type="entry name" value="DIPEPTIDE TRANSPORT SYSTEM PERMEASE PROTEIN DPPB-RELATED"/>
    <property type="match status" value="1"/>
</dbReference>
<feature type="transmembrane region" description="Helical" evidence="7">
    <location>
        <begin position="102"/>
        <end position="123"/>
    </location>
</feature>
<comment type="subcellular location">
    <subcellularLocation>
        <location evidence="1 7">Cell membrane</location>
        <topology evidence="1 7">Multi-pass membrane protein</topology>
    </subcellularLocation>
</comment>
<dbReference type="STRING" id="665118.SAMN02983003_2747"/>
<evidence type="ECO:0000256" key="1">
    <source>
        <dbReference type="ARBA" id="ARBA00004651"/>
    </source>
</evidence>
<gene>
    <name evidence="9" type="ORF">SAMN02983003_2747</name>
</gene>
<evidence type="ECO:0000256" key="3">
    <source>
        <dbReference type="ARBA" id="ARBA00022475"/>
    </source>
</evidence>
<feature type="transmembrane region" description="Helical" evidence="7">
    <location>
        <begin position="12"/>
        <end position="30"/>
    </location>
</feature>
<evidence type="ECO:0000256" key="2">
    <source>
        <dbReference type="ARBA" id="ARBA00022448"/>
    </source>
</evidence>
<organism evidence="9 10">
    <name type="scientific">Devosia enhydra</name>
    <dbReference type="NCBI Taxonomy" id="665118"/>
    <lineage>
        <taxon>Bacteria</taxon>
        <taxon>Pseudomonadati</taxon>
        <taxon>Pseudomonadota</taxon>
        <taxon>Alphaproteobacteria</taxon>
        <taxon>Hyphomicrobiales</taxon>
        <taxon>Devosiaceae</taxon>
        <taxon>Devosia</taxon>
    </lineage>
</organism>
<dbReference type="CDD" id="cd06261">
    <property type="entry name" value="TM_PBP2"/>
    <property type="match status" value="1"/>
</dbReference>
<keyword evidence="2 7" id="KW-0813">Transport</keyword>
<dbReference type="InterPro" id="IPR045621">
    <property type="entry name" value="BPD_transp_1_N"/>
</dbReference>
<dbReference type="InterPro" id="IPR035906">
    <property type="entry name" value="MetI-like_sf"/>
</dbReference>
<evidence type="ECO:0000259" key="8">
    <source>
        <dbReference type="PROSITE" id="PS50928"/>
    </source>
</evidence>
<dbReference type="OrthoDB" id="9805855at2"/>
<protein>
    <submittedName>
        <fullName evidence="9">Oligopeptide transport system permease protein</fullName>
    </submittedName>
</protein>
<feature type="transmembrane region" description="Helical" evidence="7">
    <location>
        <begin position="274"/>
        <end position="300"/>
    </location>
</feature>
<accession>A0A1K2HZM1</accession>
<keyword evidence="3" id="KW-1003">Cell membrane</keyword>
<reference evidence="9 10" key="1">
    <citation type="submission" date="2016-11" db="EMBL/GenBank/DDBJ databases">
        <authorList>
            <person name="Jaros S."/>
            <person name="Januszkiewicz K."/>
            <person name="Wedrychowicz H."/>
        </authorList>
    </citation>
    <scope>NUCLEOTIDE SEQUENCE [LARGE SCALE GENOMIC DNA]</scope>
    <source>
        <strain evidence="9 10">ATCC 23634</strain>
    </source>
</reference>
<comment type="similarity">
    <text evidence="7">Belongs to the binding-protein-dependent transport system permease family.</text>
</comment>
<name>A0A1K2HZM1_9HYPH</name>
<dbReference type="GO" id="GO:0055085">
    <property type="term" value="P:transmembrane transport"/>
    <property type="evidence" value="ECO:0007669"/>
    <property type="project" value="InterPro"/>
</dbReference>
<dbReference type="Pfam" id="PF00528">
    <property type="entry name" value="BPD_transp_1"/>
    <property type="match status" value="1"/>
</dbReference>
<feature type="transmembrane region" description="Helical" evidence="7">
    <location>
        <begin position="228"/>
        <end position="254"/>
    </location>
</feature>
<keyword evidence="4 7" id="KW-0812">Transmembrane</keyword>
<dbReference type="GO" id="GO:0005886">
    <property type="term" value="C:plasma membrane"/>
    <property type="evidence" value="ECO:0007669"/>
    <property type="project" value="UniProtKB-SubCell"/>
</dbReference>
<evidence type="ECO:0000313" key="9">
    <source>
        <dbReference type="EMBL" id="SFZ85582.1"/>
    </source>
</evidence>
<proteinExistence type="inferred from homology"/>
<dbReference type="RefSeq" id="WP_072343988.1">
    <property type="nucleotide sequence ID" value="NZ_FPKU01000002.1"/>
</dbReference>
<feature type="domain" description="ABC transmembrane type-1" evidence="8">
    <location>
        <begin position="96"/>
        <end position="293"/>
    </location>
</feature>
<dbReference type="InterPro" id="IPR000515">
    <property type="entry name" value="MetI-like"/>
</dbReference>